<dbReference type="Proteomes" id="UP000238565">
    <property type="component" value="Unassembled WGS sequence"/>
</dbReference>
<name>A0A2S7I496_9FLAO</name>
<dbReference type="EMBL" id="PTPZ01000004">
    <property type="protein sequence ID" value="PPZ91416.1"/>
    <property type="molecule type" value="Genomic_DNA"/>
</dbReference>
<sequence length="173" mass="20218">MISVSTFAQESPLTFNRNTEFNSGYNNFNNKKETLLEKQIFDIGKIKNLNFQKIILKDSKDNSSLSVLGIMTFFETFDSISKRTITFDKQEMNLLINNLQNLEQKTASKPNTETKYKYLTKNYLEVGSSFNDELNSWIYYFKLPNSSSQNPILLDKTEFKELLNILKKVEKDF</sequence>
<dbReference type="AlphaFoldDB" id="A0A2S7I496"/>
<evidence type="ECO:0000313" key="2">
    <source>
        <dbReference type="Proteomes" id="UP000238565"/>
    </source>
</evidence>
<comment type="caution">
    <text evidence="1">The sequence shown here is derived from an EMBL/GenBank/DDBJ whole genome shotgun (WGS) entry which is preliminary data.</text>
</comment>
<protein>
    <submittedName>
        <fullName evidence="1">Uncharacterized protein</fullName>
    </submittedName>
</protein>
<accession>A0A2S7I496</accession>
<evidence type="ECO:0000313" key="1">
    <source>
        <dbReference type="EMBL" id="PPZ91416.1"/>
    </source>
</evidence>
<reference evidence="1 2" key="1">
    <citation type="submission" date="2018-02" db="EMBL/GenBank/DDBJ databases">
        <title>Draft genome sequence of bacterial isolates from marine environment.</title>
        <authorList>
            <person name="Singh S.K."/>
            <person name="Hill R."/>
            <person name="Major S."/>
            <person name="Cai H."/>
            <person name="Li Y."/>
        </authorList>
    </citation>
    <scope>NUCLEOTIDE SEQUENCE [LARGE SCALE GENOMIC DNA]</scope>
    <source>
        <strain evidence="1 2">IMET F</strain>
    </source>
</reference>
<organism evidence="1 2">
    <name type="scientific">Cloacibacterium normanense</name>
    <dbReference type="NCBI Taxonomy" id="237258"/>
    <lineage>
        <taxon>Bacteria</taxon>
        <taxon>Pseudomonadati</taxon>
        <taxon>Bacteroidota</taxon>
        <taxon>Flavobacteriia</taxon>
        <taxon>Flavobacteriales</taxon>
        <taxon>Weeksellaceae</taxon>
    </lineage>
</organism>
<gene>
    <name evidence="1" type="ORF">C3729_08300</name>
</gene>
<proteinExistence type="predicted"/>